<dbReference type="SUPFAM" id="SSF53098">
    <property type="entry name" value="Ribonuclease H-like"/>
    <property type="match status" value="1"/>
</dbReference>
<dbReference type="AlphaFoldDB" id="C6HU84"/>
<dbReference type="InterPro" id="IPR002559">
    <property type="entry name" value="Transposase_11"/>
</dbReference>
<proteinExistence type="predicted"/>
<dbReference type="EMBL" id="GG693853">
    <property type="protein sequence ID" value="EES53817.1"/>
    <property type="molecule type" value="Genomic_DNA"/>
</dbReference>
<evidence type="ECO:0000313" key="4">
    <source>
        <dbReference type="Proteomes" id="UP000009374"/>
    </source>
</evidence>
<reference evidence="3 4" key="1">
    <citation type="journal article" date="2009" name="Appl. Environ. Microbiol.">
        <title>Community genomic and proteomic analyses of chemoautotrophic iron-oxidizing "Leptospirillum rubarum" (Group II) and "Leptospirillum ferrodiazotrophum" (Group III) bacteria in acid mine drainage biofilms.</title>
        <authorList>
            <person name="Goltsman D.S."/>
            <person name="Denef V.J."/>
            <person name="Singer S.W."/>
            <person name="VerBerkmoes N.C."/>
            <person name="Lefsrud M."/>
            <person name="Mueller R.S."/>
            <person name="Dick G.J."/>
            <person name="Sun C.L."/>
            <person name="Wheeler K.E."/>
            <person name="Zemla A."/>
            <person name="Baker B.J."/>
            <person name="Hauser L."/>
            <person name="Land M."/>
            <person name="Shah M.B."/>
            <person name="Thelen M.P."/>
            <person name="Hettich R.L."/>
            <person name="Banfield J.F."/>
        </authorList>
    </citation>
    <scope>NUCLEOTIDE SEQUENCE [LARGE SCALE GENOMIC DNA]</scope>
</reference>
<evidence type="ECO:0000259" key="2">
    <source>
        <dbReference type="Pfam" id="PF01609"/>
    </source>
</evidence>
<organism evidence="3 4">
    <name type="scientific">Leptospirillum ferrodiazotrophum</name>
    <dbReference type="NCBI Taxonomy" id="412449"/>
    <lineage>
        <taxon>Bacteria</taxon>
        <taxon>Pseudomonadati</taxon>
        <taxon>Nitrospirota</taxon>
        <taxon>Nitrospiria</taxon>
        <taxon>Nitrospirales</taxon>
        <taxon>Nitrospiraceae</taxon>
        <taxon>Leptospirillum</taxon>
    </lineage>
</organism>
<dbReference type="PANTHER" id="PTHR34614">
    <property type="match status" value="1"/>
</dbReference>
<dbReference type="PANTHER" id="PTHR34614:SF2">
    <property type="entry name" value="TRANSPOSASE IS4-LIKE DOMAIN-CONTAINING PROTEIN"/>
    <property type="match status" value="1"/>
</dbReference>
<accession>C6HU84</accession>
<evidence type="ECO:0000313" key="3">
    <source>
        <dbReference type="EMBL" id="EES53817.1"/>
    </source>
</evidence>
<evidence type="ECO:0000256" key="1">
    <source>
        <dbReference type="SAM" id="MobiDB-lite"/>
    </source>
</evidence>
<sequence>MYIRESRLKNKKTGAVYVSHQLVETVQTDKGPRNRVLFHLGRLSLDPAQRKTLADLFAARLAGQSSLPGLADPELLAIVESAVRNNKIHQKKRGPKKDPAASRPRGTAVLSPDSLVLSNSRSAGPEIAAYTAWEQLGMDEILLSAGFSRRELRLACAVVIGRLVAPGSDLSTHRWLTSRSSLPEMIGGDLETVGKDPLYAMTDRLWSAKEVIERQLVQNSQALSGSAETVLLYDMSNTYFEGTCRGNDLARRGHSKEKRSDCPLVSFSLVVDRSGRPIASRIDPGNQSEPETLVSVLDRLDALLSTTLPGMTVPKPTLVMDRGIATRSNLLLMKSRGFPYCLVERRPAEKEYRKEFETARETFEWFPPNSGSPDSGVWLKKVRLPEDPSLVRALVLSESRKLKEEGMDTLKETRYLGALERLRASVRKGTVSQAETLFKRLGRLEASYPSMARHYTVAPVYETTAPPRISRGKKKKASPSLASPRIVDLAWEKSPLRQVRETLTGAYVIETTHTELSASGIWSLYTTLTQVEGAFRALKSDLGVRPVFHQTADRTRAHLFVSVLAYFLLSHIESRFRRAEDTRSWRTLREFLETYTRVTVSGSDPHTGYHYEIRDFVEPEATHKEIFRILEAASPCGRTQRRFKPETVQM</sequence>
<feature type="region of interest" description="Disordered" evidence="1">
    <location>
        <begin position="87"/>
        <end position="108"/>
    </location>
</feature>
<dbReference type="InterPro" id="IPR047654">
    <property type="entry name" value="IS1634_transpos"/>
</dbReference>
<dbReference type="InterPro" id="IPR012337">
    <property type="entry name" value="RNaseH-like_sf"/>
</dbReference>
<dbReference type="GO" id="GO:0004803">
    <property type="term" value="F:transposase activity"/>
    <property type="evidence" value="ECO:0007669"/>
    <property type="project" value="InterPro"/>
</dbReference>
<gene>
    <name evidence="3" type="ORF">UBAL3_48660030</name>
</gene>
<feature type="domain" description="Transposase IS4-like" evidence="2">
    <location>
        <begin position="248"/>
        <end position="568"/>
    </location>
</feature>
<dbReference type="Pfam" id="PF01609">
    <property type="entry name" value="DDE_Tnp_1"/>
    <property type="match status" value="1"/>
</dbReference>
<dbReference type="NCBIfam" id="NF033559">
    <property type="entry name" value="transpos_IS1634"/>
    <property type="match status" value="1"/>
</dbReference>
<name>C6HU84_9BACT</name>
<dbReference type="Proteomes" id="UP000009374">
    <property type="component" value="Unassembled WGS sequence"/>
</dbReference>
<dbReference type="GO" id="GO:0006313">
    <property type="term" value="P:DNA transposition"/>
    <property type="evidence" value="ECO:0007669"/>
    <property type="project" value="InterPro"/>
</dbReference>
<keyword evidence="4" id="KW-1185">Reference proteome</keyword>
<protein>
    <submittedName>
        <fullName evidence="3">Transposase</fullName>
    </submittedName>
</protein>
<dbReference type="GO" id="GO:0003677">
    <property type="term" value="F:DNA binding"/>
    <property type="evidence" value="ECO:0007669"/>
    <property type="project" value="InterPro"/>
</dbReference>